<dbReference type="SMART" id="SM00052">
    <property type="entry name" value="EAL"/>
    <property type="match status" value="1"/>
</dbReference>
<dbReference type="SMART" id="SM00086">
    <property type="entry name" value="PAC"/>
    <property type="match status" value="2"/>
</dbReference>
<dbReference type="InterPro" id="IPR029787">
    <property type="entry name" value="Nucleotide_cyclase"/>
</dbReference>
<dbReference type="Pfam" id="PF00563">
    <property type="entry name" value="EAL"/>
    <property type="match status" value="1"/>
</dbReference>
<accession>A0A1C3VQ72</accession>
<dbReference type="RefSeq" id="WP_091956456.1">
    <property type="nucleotide sequence ID" value="NZ_FMAI01000005.1"/>
</dbReference>
<dbReference type="SUPFAM" id="SSF55785">
    <property type="entry name" value="PYP-like sensor domain (PAS domain)"/>
    <property type="match status" value="3"/>
</dbReference>
<proteinExistence type="predicted"/>
<dbReference type="InterPro" id="IPR000160">
    <property type="entry name" value="GGDEF_dom"/>
</dbReference>
<dbReference type="NCBIfam" id="TIGR00229">
    <property type="entry name" value="sensory_box"/>
    <property type="match status" value="2"/>
</dbReference>
<dbReference type="Proteomes" id="UP000199184">
    <property type="component" value="Unassembled WGS sequence"/>
</dbReference>
<feature type="domain" description="PAS" evidence="2">
    <location>
        <begin position="208"/>
        <end position="279"/>
    </location>
</feature>
<dbReference type="InterPro" id="IPR035919">
    <property type="entry name" value="EAL_sf"/>
</dbReference>
<name>A0A1C3VQ72_9BRAD</name>
<reference evidence="7" key="1">
    <citation type="submission" date="2016-08" db="EMBL/GenBank/DDBJ databases">
        <authorList>
            <person name="Varghese N."/>
            <person name="Submissions Spin"/>
        </authorList>
    </citation>
    <scope>NUCLEOTIDE SEQUENCE [LARGE SCALE GENOMIC DNA]</scope>
    <source>
        <strain evidence="7">ERR11</strain>
    </source>
</reference>
<evidence type="ECO:0000259" key="3">
    <source>
        <dbReference type="PROSITE" id="PS50113"/>
    </source>
</evidence>
<dbReference type="SMART" id="SM00091">
    <property type="entry name" value="PAS"/>
    <property type="match status" value="3"/>
</dbReference>
<feature type="domain" description="EAL" evidence="4">
    <location>
        <begin position="632"/>
        <end position="886"/>
    </location>
</feature>
<evidence type="ECO:0000259" key="5">
    <source>
        <dbReference type="PROSITE" id="PS50887"/>
    </source>
</evidence>
<dbReference type="InterPro" id="IPR013656">
    <property type="entry name" value="PAS_4"/>
</dbReference>
<dbReference type="Pfam" id="PF12860">
    <property type="entry name" value="PAS_7"/>
    <property type="match status" value="1"/>
</dbReference>
<dbReference type="EMBL" id="FMAI01000005">
    <property type="protein sequence ID" value="SCB29941.1"/>
    <property type="molecule type" value="Genomic_DNA"/>
</dbReference>
<keyword evidence="1" id="KW-0812">Transmembrane</keyword>
<dbReference type="PROSITE" id="PS50113">
    <property type="entry name" value="PAC"/>
    <property type="match status" value="1"/>
</dbReference>
<keyword evidence="7" id="KW-1185">Reference proteome</keyword>
<evidence type="ECO:0000313" key="7">
    <source>
        <dbReference type="Proteomes" id="UP000199184"/>
    </source>
</evidence>
<feature type="domain" description="PAS" evidence="2">
    <location>
        <begin position="87"/>
        <end position="129"/>
    </location>
</feature>
<dbReference type="SUPFAM" id="SSF141868">
    <property type="entry name" value="EAL domain-like"/>
    <property type="match status" value="1"/>
</dbReference>
<evidence type="ECO:0000313" key="6">
    <source>
        <dbReference type="EMBL" id="SCB29941.1"/>
    </source>
</evidence>
<dbReference type="CDD" id="cd01949">
    <property type="entry name" value="GGDEF"/>
    <property type="match status" value="1"/>
</dbReference>
<dbReference type="PANTHER" id="PTHR44757">
    <property type="entry name" value="DIGUANYLATE CYCLASE DGCP"/>
    <property type="match status" value="1"/>
</dbReference>
<dbReference type="PANTHER" id="PTHR44757:SF2">
    <property type="entry name" value="BIOFILM ARCHITECTURE MAINTENANCE PROTEIN MBAA"/>
    <property type="match status" value="1"/>
</dbReference>
<dbReference type="InterPro" id="IPR000014">
    <property type="entry name" value="PAS"/>
</dbReference>
<feature type="domain" description="GGDEF" evidence="5">
    <location>
        <begin position="492"/>
        <end position="623"/>
    </location>
</feature>
<dbReference type="InterPro" id="IPR035965">
    <property type="entry name" value="PAS-like_dom_sf"/>
</dbReference>
<dbReference type="Gene3D" id="3.30.70.270">
    <property type="match status" value="1"/>
</dbReference>
<dbReference type="InterPro" id="IPR001610">
    <property type="entry name" value="PAC"/>
</dbReference>
<feature type="domain" description="PAC" evidence="3">
    <location>
        <begin position="409"/>
        <end position="460"/>
    </location>
</feature>
<keyword evidence="1" id="KW-1133">Transmembrane helix</keyword>
<dbReference type="Gene3D" id="3.20.20.450">
    <property type="entry name" value="EAL domain"/>
    <property type="match status" value="1"/>
</dbReference>
<dbReference type="NCBIfam" id="TIGR00254">
    <property type="entry name" value="GGDEF"/>
    <property type="match status" value="1"/>
</dbReference>
<evidence type="ECO:0000256" key="1">
    <source>
        <dbReference type="SAM" id="Phobius"/>
    </source>
</evidence>
<evidence type="ECO:0000259" key="2">
    <source>
        <dbReference type="PROSITE" id="PS50112"/>
    </source>
</evidence>
<dbReference type="PROSITE" id="PS50887">
    <property type="entry name" value="GGDEF"/>
    <property type="match status" value="1"/>
</dbReference>
<dbReference type="InterPro" id="IPR000700">
    <property type="entry name" value="PAS-assoc_C"/>
</dbReference>
<dbReference type="InterPro" id="IPR052155">
    <property type="entry name" value="Biofilm_reg_signaling"/>
</dbReference>
<dbReference type="InterPro" id="IPR001633">
    <property type="entry name" value="EAL_dom"/>
</dbReference>
<dbReference type="AlphaFoldDB" id="A0A1C3VQ72"/>
<sequence>MAEKNWHEGSTLPIAVQAVVCLAGTVAPARAFALSDSFAAPSYLGQLDPNVVWEVLIAGIVVCAFLAAIVLWIHSSLRRTRRLQLRRNAFVSSAMNNLNQGVVMTDAQRRIIFCNDRYLDLYGLMRSELWANMDGYELLELRRKRGVLGGISDDEFYEKAASHNGLITELPDGRAILVKFFVLPNGGSVATHLDVSEQRKLSRQLASTKQFLESVLDHVPACVAAKNIEDGCYIFANSAYERFWGLSRDHAVGKNARELFAPVSAASIEATDRAALNSPDGQFRNEFEVDRGGERRMVASIRIVVRNESNKPEFLLLVFEDITDRRSLSQELESTKKFLELVVDNIPVALIVEQVKDGRYLLANRSAETILNRRREEATGLTASDIFNPKEAKLIIARDEAAIKKRGMITEEHPISTKDGLRLFLTRRATVLGDSGEPQYLIKTHEDVTDRRQTESRMAHMAYHDGLTDLPNRAAFLQALTQMIEACEGTGEEFAVLCVDLDGLKEVNDVFGHALGDKLLIEVAQRLQDSARGGVVARLSGDEFGLIIDGKQPDAGLALAQQIGDAVAKDFQIDGRPVRAGVTTGMSIFPHNGADGASLLANAGAALFRAKQKSRGTISLYQPEMDQQIRDRRVLHQDLSVAIKNGELSLAFQPQGAAGHSVAESEIIGFEALARWQHPVRGQVSPAEFIPIAEESGLIVEMGEWILRQACREAASWPKPLQVAVNLSPAQFMHGDVVGLVHSILIETGLAPGRLELEITEGVLIEDFDRGLALLRRLKALGVRISMDDFGSGYSSLSYLQAFPFDKIKIDRAFITNLGRNPQSAAIVRAVIDLGHGLEMSIIAEGVETVEQLAFLAKEGCDGVQGYLLGKPLPIGKYAGLVGRAEVMELALKTG</sequence>
<dbReference type="Pfam" id="PF00990">
    <property type="entry name" value="GGDEF"/>
    <property type="match status" value="1"/>
</dbReference>
<gene>
    <name evidence="6" type="ORF">GA0061098_1005112</name>
</gene>
<feature type="transmembrane region" description="Helical" evidence="1">
    <location>
        <begin position="55"/>
        <end position="77"/>
    </location>
</feature>
<dbReference type="SUPFAM" id="SSF55073">
    <property type="entry name" value="Nucleotide cyclase"/>
    <property type="match status" value="1"/>
</dbReference>
<dbReference type="CDD" id="cd00130">
    <property type="entry name" value="PAS"/>
    <property type="match status" value="2"/>
</dbReference>
<organism evidence="6 7">
    <name type="scientific">Bradyrhizobium shewense</name>
    <dbReference type="NCBI Taxonomy" id="1761772"/>
    <lineage>
        <taxon>Bacteria</taxon>
        <taxon>Pseudomonadati</taxon>
        <taxon>Pseudomonadota</taxon>
        <taxon>Alphaproteobacteria</taxon>
        <taxon>Hyphomicrobiales</taxon>
        <taxon>Nitrobacteraceae</taxon>
        <taxon>Bradyrhizobium</taxon>
    </lineage>
</organism>
<dbReference type="Pfam" id="PF08448">
    <property type="entry name" value="PAS_4"/>
    <property type="match status" value="2"/>
</dbReference>
<dbReference type="Gene3D" id="3.30.450.20">
    <property type="entry name" value="PAS domain"/>
    <property type="match status" value="3"/>
</dbReference>
<keyword evidence="1" id="KW-0472">Membrane</keyword>
<dbReference type="PROSITE" id="PS50883">
    <property type="entry name" value="EAL"/>
    <property type="match status" value="1"/>
</dbReference>
<dbReference type="PROSITE" id="PS50112">
    <property type="entry name" value="PAS"/>
    <property type="match status" value="2"/>
</dbReference>
<dbReference type="CDD" id="cd01948">
    <property type="entry name" value="EAL"/>
    <property type="match status" value="1"/>
</dbReference>
<dbReference type="SMART" id="SM00267">
    <property type="entry name" value="GGDEF"/>
    <property type="match status" value="1"/>
</dbReference>
<evidence type="ECO:0000259" key="4">
    <source>
        <dbReference type="PROSITE" id="PS50883"/>
    </source>
</evidence>
<protein>
    <submittedName>
        <fullName evidence="6">Diguanylate cyclase/phosphodiesterase with PAS/PAC sensor(S)</fullName>
    </submittedName>
</protein>
<dbReference type="InterPro" id="IPR043128">
    <property type="entry name" value="Rev_trsase/Diguanyl_cyclase"/>
</dbReference>